<dbReference type="Proteomes" id="UP000076727">
    <property type="component" value="Unassembled WGS sequence"/>
</dbReference>
<evidence type="ECO:0000313" key="4">
    <source>
        <dbReference type="EMBL" id="KZT73133.1"/>
    </source>
</evidence>
<accession>A0A165TA11</accession>
<evidence type="ECO:0000259" key="3">
    <source>
        <dbReference type="PROSITE" id="PS50211"/>
    </source>
</evidence>
<dbReference type="EMBL" id="KV429038">
    <property type="protein sequence ID" value="KZT73133.1"/>
    <property type="molecule type" value="Genomic_DNA"/>
</dbReference>
<comment type="similarity">
    <text evidence="1">Belongs to the DENND6 family.</text>
</comment>
<dbReference type="AlphaFoldDB" id="A0A165TA11"/>
<dbReference type="PANTHER" id="PTHR13677:SF0">
    <property type="entry name" value="LD41638P"/>
    <property type="match status" value="1"/>
</dbReference>
<feature type="compositionally biased region" description="Polar residues" evidence="2">
    <location>
        <begin position="585"/>
        <end position="595"/>
    </location>
</feature>
<keyword evidence="5" id="KW-1185">Reference proteome</keyword>
<dbReference type="InterPro" id="IPR024224">
    <property type="entry name" value="DENND6"/>
</dbReference>
<feature type="compositionally biased region" description="Low complexity" evidence="2">
    <location>
        <begin position="9"/>
        <end position="21"/>
    </location>
</feature>
<feature type="compositionally biased region" description="Low complexity" evidence="2">
    <location>
        <begin position="41"/>
        <end position="57"/>
    </location>
</feature>
<organism evidence="4 5">
    <name type="scientific">Daedalea quercina L-15889</name>
    <dbReference type="NCBI Taxonomy" id="1314783"/>
    <lineage>
        <taxon>Eukaryota</taxon>
        <taxon>Fungi</taxon>
        <taxon>Dikarya</taxon>
        <taxon>Basidiomycota</taxon>
        <taxon>Agaricomycotina</taxon>
        <taxon>Agaricomycetes</taxon>
        <taxon>Polyporales</taxon>
        <taxon>Fomitopsis</taxon>
    </lineage>
</organism>
<dbReference type="PROSITE" id="PS50211">
    <property type="entry name" value="DENN"/>
    <property type="match status" value="1"/>
</dbReference>
<dbReference type="PANTHER" id="PTHR13677">
    <property type="entry name" value="LD41638P"/>
    <property type="match status" value="1"/>
</dbReference>
<name>A0A165TA11_9APHY</name>
<evidence type="ECO:0000313" key="5">
    <source>
        <dbReference type="Proteomes" id="UP000076727"/>
    </source>
</evidence>
<feature type="region of interest" description="Disordered" evidence="2">
    <location>
        <begin position="547"/>
        <end position="595"/>
    </location>
</feature>
<feature type="region of interest" description="Disordered" evidence="2">
    <location>
        <begin position="396"/>
        <end position="418"/>
    </location>
</feature>
<feature type="compositionally biased region" description="Low complexity" evidence="2">
    <location>
        <begin position="547"/>
        <end position="559"/>
    </location>
</feature>
<reference evidence="4 5" key="1">
    <citation type="journal article" date="2016" name="Mol. Biol. Evol.">
        <title>Comparative Genomics of Early-Diverging Mushroom-Forming Fungi Provides Insights into the Origins of Lignocellulose Decay Capabilities.</title>
        <authorList>
            <person name="Nagy L.G."/>
            <person name="Riley R."/>
            <person name="Tritt A."/>
            <person name="Adam C."/>
            <person name="Daum C."/>
            <person name="Floudas D."/>
            <person name="Sun H."/>
            <person name="Yadav J.S."/>
            <person name="Pangilinan J."/>
            <person name="Larsson K.H."/>
            <person name="Matsuura K."/>
            <person name="Barry K."/>
            <person name="Labutti K."/>
            <person name="Kuo R."/>
            <person name="Ohm R.A."/>
            <person name="Bhattacharya S.S."/>
            <person name="Shirouzu T."/>
            <person name="Yoshinaga Y."/>
            <person name="Martin F.M."/>
            <person name="Grigoriev I.V."/>
            <person name="Hibbett D.S."/>
        </authorList>
    </citation>
    <scope>NUCLEOTIDE SEQUENCE [LARGE SCALE GENOMIC DNA]</scope>
    <source>
        <strain evidence="4 5">L-15889</strain>
    </source>
</reference>
<evidence type="ECO:0000256" key="2">
    <source>
        <dbReference type="SAM" id="MobiDB-lite"/>
    </source>
</evidence>
<dbReference type="GO" id="GO:0005085">
    <property type="term" value="F:guanyl-nucleotide exchange factor activity"/>
    <property type="evidence" value="ECO:0007669"/>
    <property type="project" value="InterPro"/>
</dbReference>
<gene>
    <name evidence="4" type="ORF">DAEQUDRAFT_749064</name>
</gene>
<dbReference type="GO" id="GO:0055037">
    <property type="term" value="C:recycling endosome"/>
    <property type="evidence" value="ECO:0007669"/>
    <property type="project" value="TreeGrafter"/>
</dbReference>
<feature type="compositionally biased region" description="Low complexity" evidence="2">
    <location>
        <begin position="567"/>
        <end position="577"/>
    </location>
</feature>
<sequence>MDEEMDIGLLSLSQSSVSGSPSRPPSVTRKVSSGLKSPSSPNLLPIRPQPPIRRNTNPRQLSVSIHSAAVSLDGLSMEPAKVDSLRRWIMGLAIVDFDLEVGPKISCIYPSLDLSPSEEVNIAFSSFPDSLQFEQGSQTHSFRIRVHNPVEDKLLRPSKQRPQTEDGFLYGFSQFTQRRDANSKRGYQQRSVVILTHLAYPALFYTLVEKLGPAFLAHGGPMLEAACHNIATWFDPLPGVTLELGFLGSALIAELPAGVDTQQALPSAAISRRHVRRDAEYQLLVSLPPLEPPVLSLFEACLPQLWSIWECLVLCEPILVYGPSPAMTSQAIWWLRDVLRPIPVAGDFRPFFTIHDADHTALVNPRPPSSGLILGVTNPVFDRACKHWPHVLSLGRASSSKSDPNAPAGPPPGWRTKHSRYVSRDQTVLQQLQAACSGSEQAKREASALMRQHFSSRTAALLVPLQRYLQSLIPLPSSSASAGFPSPSPSSAFPRFASTSTFPRSAASAAFPKSSTSSLFPPTPFPGTFPNSSSASGFNSAESLGIDSPWSTSSRSISPSPNPTPSTSPSTTRSVPPALNLPPRASTTELDSPSVASAALSSGTSAYYTPRSTTSNAYAPLGTGSPASSATLTPAMPRLAPFSEKAFLTNLKPLALPFKRSGKAKEFYGRWIRSPAFGVWIGRQEEAVERVLAGARAGGP</sequence>
<dbReference type="InterPro" id="IPR037516">
    <property type="entry name" value="Tripartite_DENN"/>
</dbReference>
<dbReference type="OrthoDB" id="10265409at2759"/>
<proteinExistence type="inferred from homology"/>
<feature type="domain" description="UDENN" evidence="3">
    <location>
        <begin position="90"/>
        <end position="522"/>
    </location>
</feature>
<feature type="region of interest" description="Disordered" evidence="2">
    <location>
        <begin position="1"/>
        <end position="57"/>
    </location>
</feature>
<protein>
    <submittedName>
        <fullName evidence="4">DUF1630-domain-containing protein</fullName>
    </submittedName>
</protein>
<evidence type="ECO:0000256" key="1">
    <source>
        <dbReference type="ARBA" id="ARBA00007159"/>
    </source>
</evidence>
<feature type="compositionally biased region" description="Polar residues" evidence="2">
    <location>
        <begin position="29"/>
        <end position="40"/>
    </location>
</feature>
<dbReference type="STRING" id="1314783.A0A165TA11"/>